<keyword evidence="1" id="KW-0863">Zinc-finger</keyword>
<protein>
    <submittedName>
        <fullName evidence="4">Putative tick transposon</fullName>
    </submittedName>
</protein>
<dbReference type="InterPro" id="IPR001878">
    <property type="entry name" value="Znf_CCHC"/>
</dbReference>
<dbReference type="AlphaFoldDB" id="A0A131XH28"/>
<accession>A0A131XH28</accession>
<reference evidence="4" key="1">
    <citation type="journal article" date="2017" name="Ticks Tick Borne Dis.">
        <title>An insight into the sialome of Hyalomma excavatum.</title>
        <authorList>
            <person name="Ribeiro J.M."/>
            <person name="Slovak M."/>
            <person name="Francischetti I.M."/>
        </authorList>
    </citation>
    <scope>NUCLEOTIDE SEQUENCE</scope>
    <source>
        <strain evidence="4">Samish</strain>
        <tissue evidence="4">Salivary glands</tissue>
    </source>
</reference>
<dbReference type="GO" id="GO:0008270">
    <property type="term" value="F:zinc ion binding"/>
    <property type="evidence" value="ECO:0007669"/>
    <property type="project" value="UniProtKB-KW"/>
</dbReference>
<evidence type="ECO:0000256" key="2">
    <source>
        <dbReference type="SAM" id="MobiDB-lite"/>
    </source>
</evidence>
<evidence type="ECO:0000256" key="1">
    <source>
        <dbReference type="PROSITE-ProRule" id="PRU00047"/>
    </source>
</evidence>
<feature type="non-terminal residue" evidence="4">
    <location>
        <position position="1"/>
    </location>
</feature>
<dbReference type="PROSITE" id="PS50158">
    <property type="entry name" value="ZF_CCHC"/>
    <property type="match status" value="1"/>
</dbReference>
<dbReference type="GO" id="GO:0003676">
    <property type="term" value="F:nucleic acid binding"/>
    <property type="evidence" value="ECO:0007669"/>
    <property type="project" value="InterPro"/>
</dbReference>
<keyword evidence="1" id="KW-0862">Zinc</keyword>
<proteinExistence type="evidence at transcript level"/>
<dbReference type="EMBL" id="GEFH01002242">
    <property type="protein sequence ID" value="JAP66339.1"/>
    <property type="molecule type" value="mRNA"/>
</dbReference>
<sequence>ESDFQVVVSKAARRRARALEAAVLPSDPAVVGTALFRPSTPGGSFRGSSRLAIAAALSARPGVAAVRINHRRNIVAADASSAECLTALLSIKELNGVLVTAGKPADRRTCTGFVYGVDGDLTDAELLTAVTASVPVLSAARKERTVKLRFAGTVPPETITFCKMPFRVRPVRPRPLQCLQCGRFGHVLATCPRPEDCIRCAGKHPASMDCAPRCVNCGGGHSANTPTCPRWQEERRVATIIATSPSPVSRRAVKAAVREENQLRSYAAALKNGPPTKPPKECARPTPAPRRSLTTPASSASPASPAVLPVAAPLAMPSAHARTVRAPISSMPASLNSSAVPASPALPAPLATTLTPTKEARDALIIQLLSDLGRQVAELFPADNPQRVAILQIASVLRSAVLSM</sequence>
<evidence type="ECO:0000313" key="4">
    <source>
        <dbReference type="EMBL" id="JAP66339.1"/>
    </source>
</evidence>
<name>A0A131XH28_9ACAR</name>
<organism evidence="4">
    <name type="scientific">Hyalomma excavatum</name>
    <dbReference type="NCBI Taxonomy" id="257692"/>
    <lineage>
        <taxon>Eukaryota</taxon>
        <taxon>Metazoa</taxon>
        <taxon>Ecdysozoa</taxon>
        <taxon>Arthropoda</taxon>
        <taxon>Chelicerata</taxon>
        <taxon>Arachnida</taxon>
        <taxon>Acari</taxon>
        <taxon>Parasitiformes</taxon>
        <taxon>Ixodida</taxon>
        <taxon>Ixodoidea</taxon>
        <taxon>Ixodidae</taxon>
        <taxon>Hyalomminae</taxon>
        <taxon>Hyalomma</taxon>
    </lineage>
</organism>
<feature type="compositionally biased region" description="Low complexity" evidence="2">
    <location>
        <begin position="292"/>
        <end position="305"/>
    </location>
</feature>
<evidence type="ECO:0000259" key="3">
    <source>
        <dbReference type="PROSITE" id="PS50158"/>
    </source>
</evidence>
<feature type="region of interest" description="Disordered" evidence="2">
    <location>
        <begin position="269"/>
        <end position="305"/>
    </location>
</feature>
<keyword evidence="1" id="KW-0479">Metal-binding</keyword>
<feature type="domain" description="CCHC-type" evidence="3">
    <location>
        <begin position="178"/>
        <end position="193"/>
    </location>
</feature>